<feature type="domain" description="Carbohydrate kinase PfkB" evidence="4">
    <location>
        <begin position="144"/>
        <end position="203"/>
    </location>
</feature>
<dbReference type="InterPro" id="IPR011611">
    <property type="entry name" value="PfkB_dom"/>
</dbReference>
<dbReference type="GO" id="GO:0008673">
    <property type="term" value="F:2-dehydro-3-deoxygluconokinase activity"/>
    <property type="evidence" value="ECO:0007669"/>
    <property type="project" value="UniProtKB-EC"/>
</dbReference>
<name>A0A645CIG9_9ZZZZ</name>
<organism evidence="5">
    <name type="scientific">bioreactor metagenome</name>
    <dbReference type="NCBI Taxonomy" id="1076179"/>
    <lineage>
        <taxon>unclassified sequences</taxon>
        <taxon>metagenomes</taxon>
        <taxon>ecological metagenomes</taxon>
    </lineage>
</organism>
<evidence type="ECO:0000256" key="3">
    <source>
        <dbReference type="ARBA" id="ARBA00022777"/>
    </source>
</evidence>
<dbReference type="SUPFAM" id="SSF53613">
    <property type="entry name" value="Ribokinase-like"/>
    <property type="match status" value="1"/>
</dbReference>
<comment type="similarity">
    <text evidence="1">Belongs to the carbohydrate kinase PfkB family.</text>
</comment>
<evidence type="ECO:0000259" key="4">
    <source>
        <dbReference type="Pfam" id="PF00294"/>
    </source>
</evidence>
<dbReference type="PANTHER" id="PTHR43320:SF2">
    <property type="entry name" value="2-DEHYDRO-3-DEOXYGLUCONOKINASE_2-DEHYDRO-3-DEOXYGALACTONOKINASE"/>
    <property type="match status" value="1"/>
</dbReference>
<evidence type="ECO:0000256" key="1">
    <source>
        <dbReference type="ARBA" id="ARBA00010688"/>
    </source>
</evidence>
<dbReference type="Gene3D" id="3.40.1190.20">
    <property type="match status" value="1"/>
</dbReference>
<keyword evidence="3 5" id="KW-0418">Kinase</keyword>
<dbReference type="PANTHER" id="PTHR43320">
    <property type="entry name" value="SUGAR KINASE"/>
    <property type="match status" value="1"/>
</dbReference>
<dbReference type="InterPro" id="IPR029056">
    <property type="entry name" value="Ribokinase-like"/>
</dbReference>
<comment type="caution">
    <text evidence="5">The sequence shown here is derived from an EMBL/GenBank/DDBJ whole genome shotgun (WGS) entry which is preliminary data.</text>
</comment>
<evidence type="ECO:0000256" key="2">
    <source>
        <dbReference type="ARBA" id="ARBA00022679"/>
    </source>
</evidence>
<dbReference type="Pfam" id="PF00294">
    <property type="entry name" value="PfkB"/>
    <property type="match status" value="2"/>
</dbReference>
<dbReference type="EMBL" id="VSSQ01027482">
    <property type="protein sequence ID" value="MPM76756.1"/>
    <property type="molecule type" value="Genomic_DNA"/>
</dbReference>
<dbReference type="EC" id="2.7.1.45" evidence="5"/>
<keyword evidence="2 5" id="KW-0808">Transferase</keyword>
<evidence type="ECO:0000313" key="5">
    <source>
        <dbReference type="EMBL" id="MPM76756.1"/>
    </source>
</evidence>
<gene>
    <name evidence="5" type="primary">kdgK_28</name>
    <name evidence="5" type="ORF">SDC9_123755</name>
</gene>
<dbReference type="InterPro" id="IPR052700">
    <property type="entry name" value="Carb_kinase_PfkB-like"/>
</dbReference>
<proteinExistence type="inferred from homology"/>
<sequence length="229" mass="25631">MKDFDLERIFVKEGVRIVHLSGLIAALSPETSNFCLQLARYAKRHGTLISFDLNHRATFWKGREKELKEAFAEIASLSDILIGNEEDFQLCLGVHGPKAGGENIEETIDAFKGMILNARKAFPDVTVFANTLREVISANEHLWGAIVYENENWHVAPLRKINVMDRIGGGDGFVGGLLYAILKGMSSEKWVQFAWASGALATTFLTDYAQPADEEMIWSIWEGNARVKR</sequence>
<dbReference type="AlphaFoldDB" id="A0A645CIG9"/>
<feature type="domain" description="Carbohydrate kinase PfkB" evidence="4">
    <location>
        <begin position="15"/>
        <end position="113"/>
    </location>
</feature>
<reference evidence="5" key="1">
    <citation type="submission" date="2019-08" db="EMBL/GenBank/DDBJ databases">
        <authorList>
            <person name="Kucharzyk K."/>
            <person name="Murdoch R.W."/>
            <person name="Higgins S."/>
            <person name="Loffler F."/>
        </authorList>
    </citation>
    <scope>NUCLEOTIDE SEQUENCE</scope>
</reference>
<protein>
    <submittedName>
        <fullName evidence="5">2-dehydro-3-deoxygluconokinase</fullName>
        <ecNumber evidence="5">2.7.1.45</ecNumber>
    </submittedName>
</protein>
<accession>A0A645CIG9</accession>